<keyword evidence="3" id="KW-1185">Reference proteome</keyword>
<feature type="region of interest" description="Disordered" evidence="1">
    <location>
        <begin position="1"/>
        <end position="51"/>
    </location>
</feature>
<sequence length="51" mass="5397">TVFGKTRSTQSVRGVQEPVTRGDRCTQIPKAEPDLGTRGSTATTSFATGNK</sequence>
<reference evidence="2" key="1">
    <citation type="submission" date="2019-04" db="EMBL/GenBank/DDBJ databases">
        <authorList>
            <person name="Alioto T."/>
            <person name="Alioto T."/>
        </authorList>
    </citation>
    <scope>NUCLEOTIDE SEQUENCE [LARGE SCALE GENOMIC DNA]</scope>
</reference>
<evidence type="ECO:0000313" key="3">
    <source>
        <dbReference type="Proteomes" id="UP000335636"/>
    </source>
</evidence>
<name>A0A5E4BF61_MARMO</name>
<gene>
    <name evidence="2" type="ORF">MONAX_5E020207</name>
</gene>
<organism evidence="2 3">
    <name type="scientific">Marmota monax</name>
    <name type="common">Woodchuck</name>
    <dbReference type="NCBI Taxonomy" id="9995"/>
    <lineage>
        <taxon>Eukaryota</taxon>
        <taxon>Metazoa</taxon>
        <taxon>Chordata</taxon>
        <taxon>Craniata</taxon>
        <taxon>Vertebrata</taxon>
        <taxon>Euteleostomi</taxon>
        <taxon>Mammalia</taxon>
        <taxon>Eutheria</taxon>
        <taxon>Euarchontoglires</taxon>
        <taxon>Glires</taxon>
        <taxon>Rodentia</taxon>
        <taxon>Sciuromorpha</taxon>
        <taxon>Sciuridae</taxon>
        <taxon>Xerinae</taxon>
        <taxon>Marmotini</taxon>
        <taxon>Marmota</taxon>
    </lineage>
</organism>
<evidence type="ECO:0000313" key="2">
    <source>
        <dbReference type="EMBL" id="VTJ67561.1"/>
    </source>
</evidence>
<feature type="compositionally biased region" description="Polar residues" evidence="1">
    <location>
        <begin position="1"/>
        <end position="13"/>
    </location>
</feature>
<proteinExistence type="predicted"/>
<dbReference type="EMBL" id="CABDUW010000386">
    <property type="protein sequence ID" value="VTJ67561.1"/>
    <property type="molecule type" value="Genomic_DNA"/>
</dbReference>
<feature type="non-terminal residue" evidence="2">
    <location>
        <position position="51"/>
    </location>
</feature>
<dbReference type="AlphaFoldDB" id="A0A5E4BF61"/>
<dbReference type="Proteomes" id="UP000335636">
    <property type="component" value="Unassembled WGS sequence"/>
</dbReference>
<evidence type="ECO:0000256" key="1">
    <source>
        <dbReference type="SAM" id="MobiDB-lite"/>
    </source>
</evidence>
<feature type="non-terminal residue" evidence="2">
    <location>
        <position position="1"/>
    </location>
</feature>
<accession>A0A5E4BF61</accession>
<protein>
    <submittedName>
        <fullName evidence="2">Uncharacterized protein</fullName>
    </submittedName>
</protein>
<feature type="compositionally biased region" description="Polar residues" evidence="1">
    <location>
        <begin position="38"/>
        <end position="51"/>
    </location>
</feature>
<comment type="caution">
    <text evidence="2">The sequence shown here is derived from an EMBL/GenBank/DDBJ whole genome shotgun (WGS) entry which is preliminary data.</text>
</comment>